<sequence length="139" mass="15649">MLSVLIPSVCWPQKRAKLYIYQWNILSYVAECTSGLSVGTASCHQEVSVLNINLNSDNFDSELCTTLQWIAASELGIPTVYFRNSQESRIQKFLQVTQLVQSKSWKVGDIFSALILHCKIQEQGSKGAPSFFDWILELG</sequence>
<evidence type="ECO:0000256" key="1">
    <source>
        <dbReference type="ARBA" id="ARBA00005764"/>
    </source>
</evidence>
<dbReference type="PANTHER" id="PTHR10226">
    <property type="entry name" value="A KINASE ANCHOR PROTEIN"/>
    <property type="match status" value="1"/>
</dbReference>
<gene>
    <name evidence="4" type="ORF">AB205_0171570</name>
</gene>
<name>A0A2G9R702_AQUCT</name>
<dbReference type="OrthoDB" id="6154436at2759"/>
<evidence type="ECO:0000313" key="5">
    <source>
        <dbReference type="Proteomes" id="UP000228934"/>
    </source>
</evidence>
<organism evidence="4 5">
    <name type="scientific">Aquarana catesbeiana</name>
    <name type="common">American bullfrog</name>
    <name type="synonym">Rana catesbeiana</name>
    <dbReference type="NCBI Taxonomy" id="8400"/>
    <lineage>
        <taxon>Eukaryota</taxon>
        <taxon>Metazoa</taxon>
        <taxon>Chordata</taxon>
        <taxon>Craniata</taxon>
        <taxon>Vertebrata</taxon>
        <taxon>Euteleostomi</taxon>
        <taxon>Amphibia</taxon>
        <taxon>Batrachia</taxon>
        <taxon>Anura</taxon>
        <taxon>Neobatrachia</taxon>
        <taxon>Ranoidea</taxon>
        <taxon>Ranidae</taxon>
        <taxon>Aquarana</taxon>
    </lineage>
</organism>
<protein>
    <recommendedName>
        <fullName evidence="3">A-kinase anchor 110kDa C-terminal domain-containing protein</fullName>
    </recommendedName>
</protein>
<dbReference type="EMBL" id="KV962281">
    <property type="protein sequence ID" value="PIO23658.1"/>
    <property type="molecule type" value="Genomic_DNA"/>
</dbReference>
<dbReference type="Proteomes" id="UP000228934">
    <property type="component" value="Unassembled WGS sequence"/>
</dbReference>
<dbReference type="InterPro" id="IPR008382">
    <property type="entry name" value="SPHK1-interactor_AKAP_110"/>
</dbReference>
<comment type="similarity">
    <text evidence="1">Belongs to the AKAP110 family.</text>
</comment>
<evidence type="ECO:0000256" key="2">
    <source>
        <dbReference type="ARBA" id="ARBA00022553"/>
    </source>
</evidence>
<dbReference type="PANTHER" id="PTHR10226:SF7">
    <property type="entry name" value="A-KINASE ANCHOR PROTEIN SPHKAP"/>
    <property type="match status" value="1"/>
</dbReference>
<keyword evidence="2" id="KW-0597">Phosphoprotein</keyword>
<dbReference type="GO" id="GO:0005739">
    <property type="term" value="C:mitochondrion"/>
    <property type="evidence" value="ECO:0007669"/>
    <property type="project" value="TreeGrafter"/>
</dbReference>
<feature type="domain" description="A-kinase anchor 110kDa C-terminal" evidence="3">
    <location>
        <begin position="45"/>
        <end position="116"/>
    </location>
</feature>
<evidence type="ECO:0000259" key="3">
    <source>
        <dbReference type="Pfam" id="PF05716"/>
    </source>
</evidence>
<reference evidence="5" key="1">
    <citation type="journal article" date="2017" name="Nat. Commun.">
        <title>The North American bullfrog draft genome provides insight into hormonal regulation of long noncoding RNA.</title>
        <authorList>
            <person name="Hammond S.A."/>
            <person name="Warren R.L."/>
            <person name="Vandervalk B.P."/>
            <person name="Kucuk E."/>
            <person name="Khan H."/>
            <person name="Gibb E.A."/>
            <person name="Pandoh P."/>
            <person name="Kirk H."/>
            <person name="Zhao Y."/>
            <person name="Jones M."/>
            <person name="Mungall A.J."/>
            <person name="Coope R."/>
            <person name="Pleasance S."/>
            <person name="Moore R.A."/>
            <person name="Holt R.A."/>
            <person name="Round J.M."/>
            <person name="Ohora S."/>
            <person name="Walle B.V."/>
            <person name="Veldhoen N."/>
            <person name="Helbing C.C."/>
            <person name="Birol I."/>
        </authorList>
    </citation>
    <scope>NUCLEOTIDE SEQUENCE [LARGE SCALE GENOMIC DNA]</scope>
</reference>
<dbReference type="Pfam" id="PF05716">
    <property type="entry name" value="AKAP_110"/>
    <property type="match status" value="1"/>
</dbReference>
<dbReference type="AlphaFoldDB" id="A0A2G9R702"/>
<dbReference type="InterPro" id="IPR018292">
    <property type="entry name" value="AKAP_110_C"/>
</dbReference>
<dbReference type="GO" id="GO:0051018">
    <property type="term" value="F:protein kinase A binding"/>
    <property type="evidence" value="ECO:0007669"/>
    <property type="project" value="TreeGrafter"/>
</dbReference>
<proteinExistence type="inferred from homology"/>
<keyword evidence="5" id="KW-1185">Reference proteome</keyword>
<accession>A0A2G9R702</accession>
<evidence type="ECO:0000313" key="4">
    <source>
        <dbReference type="EMBL" id="PIO23658.1"/>
    </source>
</evidence>